<dbReference type="Pfam" id="PF12460">
    <property type="entry name" value="MMS19_C"/>
    <property type="match status" value="1"/>
</dbReference>
<comment type="subcellular location">
    <subcellularLocation>
        <location evidence="1 5">Nucleus</location>
    </subcellularLocation>
</comment>
<feature type="domain" description="MMS19 C-terminal" evidence="6">
    <location>
        <begin position="776"/>
        <end position="949"/>
    </location>
</feature>
<dbReference type="STRING" id="461836.A0A0L0DHP6"/>
<dbReference type="SUPFAM" id="SSF48371">
    <property type="entry name" value="ARM repeat"/>
    <property type="match status" value="1"/>
</dbReference>
<dbReference type="InterPro" id="IPR029240">
    <property type="entry name" value="MMS19_N"/>
</dbReference>
<gene>
    <name evidence="8" type="ORF">AMSG_07814</name>
</gene>
<dbReference type="GO" id="GO:0016226">
    <property type="term" value="P:iron-sulfur cluster assembly"/>
    <property type="evidence" value="ECO:0007669"/>
    <property type="project" value="UniProtKB-UniRule"/>
</dbReference>
<dbReference type="RefSeq" id="XP_013755873.1">
    <property type="nucleotide sequence ID" value="XM_013900419.1"/>
</dbReference>
<dbReference type="AlphaFoldDB" id="A0A0L0DHP6"/>
<evidence type="ECO:0000256" key="1">
    <source>
        <dbReference type="ARBA" id="ARBA00004123"/>
    </source>
</evidence>
<accession>A0A0L0DHP6</accession>
<dbReference type="GO" id="GO:0051604">
    <property type="term" value="P:protein maturation"/>
    <property type="evidence" value="ECO:0007669"/>
    <property type="project" value="UniProtKB-UniRule"/>
</dbReference>
<sequence>MAQDSGSSELLEAYRAFTDPSTPGNERSSHLNTVLLAVHGGDRGLGEVVSDLAAEAFLNSPEPTVRRRSVLLVAEIMCRLPQLPLSSDVLAFVALFLADRVKDDHTLPEVLRGLRGLVVNHGKDLAEESMAQILSVFVTSIKGIQNMAQPVRREYYTLVEAMLASPAFVAVVNARAGADFVFAFIQAMDGEKDPRNLGPVFRIVIAIFASIPAFERFTEDLFDITSCYFPITLRTPPSSTPASLGFSVDELIADLRRVFTAADDLALYTLPFLLDKLGASLASTKAESLSALVVAFESFSPQALAPGPATSDDIDFVRAAVPLVRMFLARLAGDSVSLAGLLTKVVTDLKAPVLGEPDAQVAKVCVSLLCAVLESSPIAARRVFADVVPKVLALYASPNVRASTQATLLGYMLGFIIATISATELQSADVLTELFAPVLPTFLETFVPLVRSRSDPIIRKTSVMGLRAFLASSLAMKVMHSLDDSAVVSVLELCLDSVLTDDDDRVVDEATETLVAVANLTDFSYAIDCLLAVVVTPLTNLFASELARTESDMDTARPPFARVLKLLTSLAGASPQLFLASSGTFSSAVRATLLAPESATLVLDAQLALLRAGKVLRRGAPDNEALAERVTILAADHLTAAVAGECLPFAPSVSVPLLAEASAALPPADVFDALSTAGVAPDTLPLGVLSGILGGVPASAGAVPAGPPADVVAAGMRRALAAPADDAAGPLLGLAVNRFGLESPGMEGVAQAVSSFKLAVADAASAPLELAAHPAPALLGWMARGLVMGPEFNAGHELVLALLSRTALESEGSEAFADAVGVVMGVGGPRPYELLFTLDTGAALRLMYKQRLFASLLPHLLDEFEASNEINVLIGVSHLVRGVPKAVLEPQLELALQVATVTSFAALAVDVPARMAEFVDVLVPTLIKLAGFEGSVAVRLAAVRCLEAVTTLGGSQVGRLQKTVLRQLQPVLDDCKRAVRLAAVRARNKWAVLM</sequence>
<organism evidence="8 9">
    <name type="scientific">Thecamonas trahens ATCC 50062</name>
    <dbReference type="NCBI Taxonomy" id="461836"/>
    <lineage>
        <taxon>Eukaryota</taxon>
        <taxon>Apusozoa</taxon>
        <taxon>Apusomonadida</taxon>
        <taxon>Apusomonadidae</taxon>
        <taxon>Thecamonas</taxon>
    </lineage>
</organism>
<dbReference type="Gene3D" id="1.25.10.10">
    <property type="entry name" value="Leucine-rich Repeat Variant"/>
    <property type="match status" value="1"/>
</dbReference>
<evidence type="ECO:0000259" key="6">
    <source>
        <dbReference type="Pfam" id="PF12460"/>
    </source>
</evidence>
<keyword evidence="5" id="KW-0234">DNA repair</keyword>
<dbReference type="OrthoDB" id="342900at2759"/>
<dbReference type="GO" id="GO:0097361">
    <property type="term" value="C:cytosolic [4Fe-4S] assembly targeting complex"/>
    <property type="evidence" value="ECO:0007669"/>
    <property type="project" value="UniProtKB-UniRule"/>
</dbReference>
<feature type="domain" description="MMS19 N-terminal" evidence="7">
    <location>
        <begin position="55"/>
        <end position="306"/>
    </location>
</feature>
<dbReference type="Pfam" id="PF14500">
    <property type="entry name" value="MMS19_N"/>
    <property type="match status" value="1"/>
</dbReference>
<evidence type="ECO:0000256" key="4">
    <source>
        <dbReference type="ARBA" id="ARBA00023242"/>
    </source>
</evidence>
<dbReference type="eggNOG" id="KOG1967">
    <property type="taxonomic scope" value="Eukaryota"/>
</dbReference>
<evidence type="ECO:0000313" key="9">
    <source>
        <dbReference type="Proteomes" id="UP000054408"/>
    </source>
</evidence>
<dbReference type="GO" id="GO:0005634">
    <property type="term" value="C:nucleus"/>
    <property type="evidence" value="ECO:0007669"/>
    <property type="project" value="UniProtKB-SubCell"/>
</dbReference>
<dbReference type="PANTHER" id="PTHR12891:SF0">
    <property type="entry name" value="MMS19 NUCLEOTIDE EXCISION REPAIR PROTEIN HOMOLOG"/>
    <property type="match status" value="1"/>
</dbReference>
<dbReference type="InterPro" id="IPR039920">
    <property type="entry name" value="MMS19"/>
</dbReference>
<evidence type="ECO:0000313" key="8">
    <source>
        <dbReference type="EMBL" id="KNC51745.1"/>
    </source>
</evidence>
<keyword evidence="3" id="KW-0677">Repeat</keyword>
<comment type="similarity">
    <text evidence="2 5">Belongs to the MET18/MMS19 family.</text>
</comment>
<evidence type="ECO:0000256" key="3">
    <source>
        <dbReference type="ARBA" id="ARBA00022737"/>
    </source>
</evidence>
<keyword evidence="9" id="KW-1185">Reference proteome</keyword>
<dbReference type="Proteomes" id="UP000054408">
    <property type="component" value="Unassembled WGS sequence"/>
</dbReference>
<dbReference type="InterPro" id="IPR011989">
    <property type="entry name" value="ARM-like"/>
</dbReference>
<dbReference type="EMBL" id="GL349469">
    <property type="protein sequence ID" value="KNC51745.1"/>
    <property type="molecule type" value="Genomic_DNA"/>
</dbReference>
<comment type="function">
    <text evidence="5">Key component of the cytosolic iron-sulfur protein assembly (CIA) complex, a multiprotein complex that mediates the incorporation of iron-sulfur cluster into apoproteins specifically involved in DNA metabolism and genomic integrity. In the CIA complex, MMS19 acts as an adapter between early-acting CIA components and a subset of cellular target iron-sulfur proteins.</text>
</comment>
<reference evidence="8 9" key="1">
    <citation type="submission" date="2010-05" db="EMBL/GenBank/DDBJ databases">
        <title>The Genome Sequence of Thecamonas trahens ATCC 50062.</title>
        <authorList>
            <consortium name="The Broad Institute Genome Sequencing Platform"/>
            <person name="Russ C."/>
            <person name="Cuomo C."/>
            <person name="Shea T."/>
            <person name="Young S.K."/>
            <person name="Zeng Q."/>
            <person name="Koehrsen M."/>
            <person name="Haas B."/>
            <person name="Borodovsky M."/>
            <person name="Guigo R."/>
            <person name="Alvarado L."/>
            <person name="Berlin A."/>
            <person name="Bochicchio J."/>
            <person name="Borenstein D."/>
            <person name="Chapman S."/>
            <person name="Chen Z."/>
            <person name="Freedman E."/>
            <person name="Gellesch M."/>
            <person name="Goldberg J."/>
            <person name="Griggs A."/>
            <person name="Gujja S."/>
            <person name="Heilman E."/>
            <person name="Heiman D."/>
            <person name="Hepburn T."/>
            <person name="Howarth C."/>
            <person name="Jen D."/>
            <person name="Larson L."/>
            <person name="Mehta T."/>
            <person name="Park D."/>
            <person name="Pearson M."/>
            <person name="Roberts A."/>
            <person name="Saif S."/>
            <person name="Shenoy N."/>
            <person name="Sisk P."/>
            <person name="Stolte C."/>
            <person name="Sykes S."/>
            <person name="Thomson T."/>
            <person name="Walk T."/>
            <person name="White J."/>
            <person name="Yandava C."/>
            <person name="Burger G."/>
            <person name="Gray M.W."/>
            <person name="Holland P.W.H."/>
            <person name="King N."/>
            <person name="Lang F.B.F."/>
            <person name="Roger A.J."/>
            <person name="Ruiz-Trillo I."/>
            <person name="Lander E."/>
            <person name="Nusbaum C."/>
        </authorList>
    </citation>
    <scope>NUCLEOTIDE SEQUENCE [LARGE SCALE GENOMIC DNA]</scope>
    <source>
        <strain evidence="8 9">ATCC 50062</strain>
    </source>
</reference>
<evidence type="ECO:0000256" key="2">
    <source>
        <dbReference type="ARBA" id="ARBA00009340"/>
    </source>
</evidence>
<name>A0A0L0DHP6_THETB</name>
<evidence type="ECO:0000256" key="5">
    <source>
        <dbReference type="RuleBase" id="RU367072"/>
    </source>
</evidence>
<dbReference type="InterPro" id="IPR016024">
    <property type="entry name" value="ARM-type_fold"/>
</dbReference>
<dbReference type="InterPro" id="IPR024687">
    <property type="entry name" value="MMS19_C"/>
</dbReference>
<dbReference type="OMA" id="FSFMPEF"/>
<dbReference type="GeneID" id="25566656"/>
<dbReference type="PANTHER" id="PTHR12891">
    <property type="entry name" value="DNA REPAIR/TRANSCRIPTION PROTEIN MET18/MMS19"/>
    <property type="match status" value="1"/>
</dbReference>
<dbReference type="GO" id="GO:0006281">
    <property type="term" value="P:DNA repair"/>
    <property type="evidence" value="ECO:0007669"/>
    <property type="project" value="UniProtKB-UniRule"/>
</dbReference>
<evidence type="ECO:0000259" key="7">
    <source>
        <dbReference type="Pfam" id="PF14500"/>
    </source>
</evidence>
<proteinExistence type="inferred from homology"/>
<protein>
    <recommendedName>
        <fullName evidence="5">MMS19 nucleotide excision repair protein</fullName>
    </recommendedName>
</protein>
<keyword evidence="5" id="KW-0227">DNA damage</keyword>
<keyword evidence="4 5" id="KW-0539">Nucleus</keyword>